<evidence type="ECO:0000256" key="8">
    <source>
        <dbReference type="ARBA" id="ARBA00022848"/>
    </source>
</evidence>
<keyword evidence="15" id="KW-0812">Transmembrane</keyword>
<dbReference type="GO" id="GO:0004497">
    <property type="term" value="F:monooxygenase activity"/>
    <property type="evidence" value="ECO:0007669"/>
    <property type="project" value="UniProtKB-KW"/>
</dbReference>
<dbReference type="PANTHER" id="PTHR24292">
    <property type="entry name" value="CYTOCHROME P450"/>
    <property type="match status" value="1"/>
</dbReference>
<keyword evidence="11 14" id="KW-0503">Monooxygenase</keyword>
<evidence type="ECO:0000313" key="17">
    <source>
        <dbReference type="Proteomes" id="UP001353858"/>
    </source>
</evidence>
<evidence type="ECO:0000256" key="5">
    <source>
        <dbReference type="ARBA" id="ARBA00022617"/>
    </source>
</evidence>
<evidence type="ECO:0000256" key="7">
    <source>
        <dbReference type="ARBA" id="ARBA00022824"/>
    </source>
</evidence>
<keyword evidence="5 13" id="KW-0349">Heme</keyword>
<evidence type="ECO:0000256" key="10">
    <source>
        <dbReference type="ARBA" id="ARBA00023004"/>
    </source>
</evidence>
<evidence type="ECO:0000256" key="11">
    <source>
        <dbReference type="ARBA" id="ARBA00023033"/>
    </source>
</evidence>
<feature type="binding site" description="axial binding residue" evidence="13">
    <location>
        <position position="597"/>
    </location>
    <ligand>
        <name>heme</name>
        <dbReference type="ChEBI" id="CHEBI:30413"/>
    </ligand>
    <ligandPart>
        <name>Fe</name>
        <dbReference type="ChEBI" id="CHEBI:18248"/>
    </ligandPart>
</feature>
<protein>
    <recommendedName>
        <fullName evidence="18">Cytochrome P450</fullName>
    </recommendedName>
</protein>
<keyword evidence="9 14" id="KW-0560">Oxidoreductase</keyword>
<dbReference type="FunFam" id="1.10.630.10:FF:000042">
    <property type="entry name" value="Cytochrome P450"/>
    <property type="match status" value="1"/>
</dbReference>
<dbReference type="PROSITE" id="PS00086">
    <property type="entry name" value="CYTOCHROME_P450"/>
    <property type="match status" value="1"/>
</dbReference>
<dbReference type="Gene3D" id="1.10.630.10">
    <property type="entry name" value="Cytochrome P450"/>
    <property type="match status" value="1"/>
</dbReference>
<dbReference type="GO" id="GO:0005789">
    <property type="term" value="C:endoplasmic reticulum membrane"/>
    <property type="evidence" value="ECO:0007669"/>
    <property type="project" value="UniProtKB-SubCell"/>
</dbReference>
<evidence type="ECO:0000256" key="3">
    <source>
        <dbReference type="ARBA" id="ARBA00004406"/>
    </source>
</evidence>
<proteinExistence type="inferred from homology"/>
<dbReference type="PANTHER" id="PTHR24292:SF54">
    <property type="entry name" value="CYP9F3-RELATED"/>
    <property type="match status" value="1"/>
</dbReference>
<organism evidence="16 17">
    <name type="scientific">Aquatica leii</name>
    <dbReference type="NCBI Taxonomy" id="1421715"/>
    <lineage>
        <taxon>Eukaryota</taxon>
        <taxon>Metazoa</taxon>
        <taxon>Ecdysozoa</taxon>
        <taxon>Arthropoda</taxon>
        <taxon>Hexapoda</taxon>
        <taxon>Insecta</taxon>
        <taxon>Pterygota</taxon>
        <taxon>Neoptera</taxon>
        <taxon>Endopterygota</taxon>
        <taxon>Coleoptera</taxon>
        <taxon>Polyphaga</taxon>
        <taxon>Elateriformia</taxon>
        <taxon>Elateroidea</taxon>
        <taxon>Lampyridae</taxon>
        <taxon>Luciolinae</taxon>
        <taxon>Aquatica</taxon>
    </lineage>
</organism>
<keyword evidence="7" id="KW-0256">Endoplasmic reticulum</keyword>
<evidence type="ECO:0000256" key="13">
    <source>
        <dbReference type="PIRSR" id="PIRSR602401-1"/>
    </source>
</evidence>
<dbReference type="CDD" id="cd11056">
    <property type="entry name" value="CYP6-like"/>
    <property type="match status" value="1"/>
</dbReference>
<gene>
    <name evidence="16" type="ORF">RN001_013175</name>
</gene>
<dbReference type="InterPro" id="IPR002401">
    <property type="entry name" value="Cyt_P450_E_grp-I"/>
</dbReference>
<comment type="subcellular location">
    <subcellularLocation>
        <location evidence="3">Endoplasmic reticulum membrane</location>
        <topology evidence="3">Peripheral membrane protein</topology>
    </subcellularLocation>
    <subcellularLocation>
        <location evidence="2">Microsome membrane</location>
        <topology evidence="2">Peripheral membrane protein</topology>
    </subcellularLocation>
</comment>
<keyword evidence="17" id="KW-1185">Reference proteome</keyword>
<evidence type="ECO:0000256" key="14">
    <source>
        <dbReference type="RuleBase" id="RU000461"/>
    </source>
</evidence>
<comment type="cofactor">
    <cofactor evidence="1 13">
        <name>heme</name>
        <dbReference type="ChEBI" id="CHEBI:30413"/>
    </cofactor>
</comment>
<dbReference type="Pfam" id="PF00067">
    <property type="entry name" value="p450"/>
    <property type="match status" value="1"/>
</dbReference>
<dbReference type="Proteomes" id="UP001353858">
    <property type="component" value="Unassembled WGS sequence"/>
</dbReference>
<reference evidence="17" key="1">
    <citation type="submission" date="2023-01" db="EMBL/GenBank/DDBJ databases">
        <title>Key to firefly adult light organ development and bioluminescence: homeobox transcription factors regulate luciferase expression and transportation to peroxisome.</title>
        <authorList>
            <person name="Fu X."/>
        </authorList>
    </citation>
    <scope>NUCLEOTIDE SEQUENCE [LARGE SCALE GENOMIC DNA]</scope>
</reference>
<keyword evidence="10 13" id="KW-0408">Iron</keyword>
<evidence type="ECO:0000256" key="6">
    <source>
        <dbReference type="ARBA" id="ARBA00022723"/>
    </source>
</evidence>
<evidence type="ECO:0000256" key="15">
    <source>
        <dbReference type="SAM" id="Phobius"/>
    </source>
</evidence>
<evidence type="ECO:0000256" key="4">
    <source>
        <dbReference type="ARBA" id="ARBA00010617"/>
    </source>
</evidence>
<dbReference type="AlphaFoldDB" id="A0AAN7PZP0"/>
<feature type="transmembrane region" description="Helical" evidence="15">
    <location>
        <begin position="124"/>
        <end position="144"/>
    </location>
</feature>
<sequence>MDNPESGQSRTLILTDLKTNQRVTLYLNKEDYDRALEDDGYAASLLHHVTQSAKRTVTEEAATQDSVLLLNTKSESQESKWTYDATNALIASMHNYMEDFGRPKKRKLIFIVAFTYRVQIDLKMLMVLFLSVLGVVKIIIYYLITKPHRYWKRQGTPHETPKFFFGNLKDVILRKTSMTEYLQFVYQKYENKRYVGIYQFSKPAIILRNLKLINEVTVKEFEIFSQHMIYTSAKADPIWAHNLFAMPGDQHWKDMRATLSPAFTSNKLRTLFYLIDKCAQSFANHLVEKNGFVKLEMKDAFTKVTNDIIASSALGATCDSTKYPDNEIFLMGSEACNLGKFPNSLKFFINNISPTLAKLIGVRFINEKTRTFFSNIIQKSVTIREETSLVRPDIIHLLMEAKRGRLKLDPSTDTLSEFAAVSESTETFQEKSAKIEITNDVMTAQAVIFFLAGFDTSSTAMSFAAYELALCPDIQRRLVEEIDHTLDVLDGVLTYDVVIHMKYLDMVVSEVLRKWPPFAVTDRTATVPYTIKPLFDDEKPVHINENVICLIPIFALHRDERYFPNPDVFDPERFNETNKLNFPSGAYMPFGSGRRNCIGSRFALLEIKIVFIRILRKFEIVPIAATPNPIVLSKINVNPVPDKGFWLGLKPRTRNYKPT</sequence>
<evidence type="ECO:0008006" key="18">
    <source>
        <dbReference type="Google" id="ProtNLM"/>
    </source>
</evidence>
<evidence type="ECO:0000256" key="9">
    <source>
        <dbReference type="ARBA" id="ARBA00023002"/>
    </source>
</evidence>
<dbReference type="PRINTS" id="PR00463">
    <property type="entry name" value="EP450I"/>
</dbReference>
<dbReference type="InterPro" id="IPR017972">
    <property type="entry name" value="Cyt_P450_CS"/>
</dbReference>
<dbReference type="PRINTS" id="PR00385">
    <property type="entry name" value="P450"/>
</dbReference>
<dbReference type="GO" id="GO:0016705">
    <property type="term" value="F:oxidoreductase activity, acting on paired donors, with incorporation or reduction of molecular oxygen"/>
    <property type="evidence" value="ECO:0007669"/>
    <property type="project" value="InterPro"/>
</dbReference>
<evidence type="ECO:0000256" key="1">
    <source>
        <dbReference type="ARBA" id="ARBA00001971"/>
    </source>
</evidence>
<comment type="caution">
    <text evidence="16">The sequence shown here is derived from an EMBL/GenBank/DDBJ whole genome shotgun (WGS) entry which is preliminary data.</text>
</comment>
<dbReference type="GO" id="GO:0005506">
    <property type="term" value="F:iron ion binding"/>
    <property type="evidence" value="ECO:0007669"/>
    <property type="project" value="InterPro"/>
</dbReference>
<dbReference type="EMBL" id="JARPUR010000006">
    <property type="protein sequence ID" value="KAK4873815.1"/>
    <property type="molecule type" value="Genomic_DNA"/>
</dbReference>
<name>A0AAN7PZP0_9COLE</name>
<dbReference type="InterPro" id="IPR050476">
    <property type="entry name" value="Insect_CytP450_Detox"/>
</dbReference>
<accession>A0AAN7PZP0</accession>
<dbReference type="InterPro" id="IPR001128">
    <property type="entry name" value="Cyt_P450"/>
</dbReference>
<dbReference type="GO" id="GO:0020037">
    <property type="term" value="F:heme binding"/>
    <property type="evidence" value="ECO:0007669"/>
    <property type="project" value="InterPro"/>
</dbReference>
<comment type="similarity">
    <text evidence="4 14">Belongs to the cytochrome P450 family.</text>
</comment>
<evidence type="ECO:0000313" key="16">
    <source>
        <dbReference type="EMBL" id="KAK4873815.1"/>
    </source>
</evidence>
<evidence type="ECO:0000256" key="12">
    <source>
        <dbReference type="ARBA" id="ARBA00023136"/>
    </source>
</evidence>
<evidence type="ECO:0000256" key="2">
    <source>
        <dbReference type="ARBA" id="ARBA00004174"/>
    </source>
</evidence>
<keyword evidence="12 15" id="KW-0472">Membrane</keyword>
<keyword evidence="8" id="KW-0492">Microsome</keyword>
<keyword evidence="15" id="KW-1133">Transmembrane helix</keyword>
<keyword evidence="6 13" id="KW-0479">Metal-binding</keyword>
<dbReference type="SUPFAM" id="SSF48264">
    <property type="entry name" value="Cytochrome P450"/>
    <property type="match status" value="1"/>
</dbReference>
<dbReference type="InterPro" id="IPR036396">
    <property type="entry name" value="Cyt_P450_sf"/>
</dbReference>